<protein>
    <submittedName>
        <fullName evidence="2">Uncharacterized protein</fullName>
    </submittedName>
</protein>
<keyword evidence="3" id="KW-1185">Reference proteome</keyword>
<organism evidence="2 3">
    <name type="scientific">Riccia fluitans</name>
    <dbReference type="NCBI Taxonomy" id="41844"/>
    <lineage>
        <taxon>Eukaryota</taxon>
        <taxon>Viridiplantae</taxon>
        <taxon>Streptophyta</taxon>
        <taxon>Embryophyta</taxon>
        <taxon>Marchantiophyta</taxon>
        <taxon>Marchantiopsida</taxon>
        <taxon>Marchantiidae</taxon>
        <taxon>Marchantiales</taxon>
        <taxon>Ricciaceae</taxon>
        <taxon>Riccia</taxon>
    </lineage>
</organism>
<evidence type="ECO:0000313" key="3">
    <source>
        <dbReference type="Proteomes" id="UP001605036"/>
    </source>
</evidence>
<dbReference type="EMBL" id="JBHFFA010000004">
    <property type="protein sequence ID" value="KAL2631179.1"/>
    <property type="molecule type" value="Genomic_DNA"/>
</dbReference>
<name>A0ABD1YNC0_9MARC</name>
<sequence length="83" mass="9246">MKPENVGAEPESDTCCRSGVLDARLAVGRRRYHWMVVLISSPQNPGVSAGNSPTERRTMPVRRYPGQGWPEERLAPHGSYLLL</sequence>
<evidence type="ECO:0000256" key="1">
    <source>
        <dbReference type="SAM" id="MobiDB-lite"/>
    </source>
</evidence>
<evidence type="ECO:0000313" key="2">
    <source>
        <dbReference type="EMBL" id="KAL2631179.1"/>
    </source>
</evidence>
<reference evidence="2 3" key="1">
    <citation type="submission" date="2024-09" db="EMBL/GenBank/DDBJ databases">
        <title>Chromosome-scale assembly of Riccia fluitans.</title>
        <authorList>
            <person name="Paukszto L."/>
            <person name="Sawicki J."/>
            <person name="Karawczyk K."/>
            <person name="Piernik-Szablinska J."/>
            <person name="Szczecinska M."/>
            <person name="Mazdziarz M."/>
        </authorList>
    </citation>
    <scope>NUCLEOTIDE SEQUENCE [LARGE SCALE GENOMIC DNA]</scope>
    <source>
        <strain evidence="2">Rf_01</strain>
        <tissue evidence="2">Aerial parts of the thallus</tissue>
    </source>
</reference>
<dbReference type="AlphaFoldDB" id="A0ABD1YNC0"/>
<accession>A0ABD1YNC0</accession>
<comment type="caution">
    <text evidence="2">The sequence shown here is derived from an EMBL/GenBank/DDBJ whole genome shotgun (WGS) entry which is preliminary data.</text>
</comment>
<feature type="region of interest" description="Disordered" evidence="1">
    <location>
        <begin position="43"/>
        <end position="70"/>
    </location>
</feature>
<feature type="compositionally biased region" description="Polar residues" evidence="1">
    <location>
        <begin position="43"/>
        <end position="53"/>
    </location>
</feature>
<gene>
    <name evidence="2" type="ORF">R1flu_015865</name>
</gene>
<proteinExistence type="predicted"/>
<dbReference type="Proteomes" id="UP001605036">
    <property type="component" value="Unassembled WGS sequence"/>
</dbReference>